<dbReference type="AlphaFoldDB" id="A0A3S2PX89"/>
<evidence type="ECO:0000256" key="3">
    <source>
        <dbReference type="ARBA" id="ARBA00022490"/>
    </source>
</evidence>
<dbReference type="InterPro" id="IPR051712">
    <property type="entry name" value="ARTD-AVP"/>
</dbReference>
<dbReference type="Proteomes" id="UP000283210">
    <property type="component" value="Chromosome 6"/>
</dbReference>
<dbReference type="InterPro" id="IPR057602">
    <property type="entry name" value="Zfn-CCCH_PARP12"/>
</dbReference>
<reference evidence="16 17" key="1">
    <citation type="submission" date="2018-11" db="EMBL/GenBank/DDBJ databases">
        <authorList>
            <person name="Lopez-Roques C."/>
            <person name="Donnadieu C."/>
            <person name="Bouchez O."/>
            <person name="Klopp C."/>
            <person name="Cabau C."/>
            <person name="Zahm M."/>
        </authorList>
    </citation>
    <scope>NUCLEOTIDE SEQUENCE [LARGE SCALE GENOMIC DNA]</scope>
    <source>
        <strain evidence="16">RS831</strain>
        <tissue evidence="16">Whole body</tissue>
    </source>
</reference>
<dbReference type="GO" id="GO:0005634">
    <property type="term" value="C:nucleus"/>
    <property type="evidence" value="ECO:0007669"/>
    <property type="project" value="UniProtKB-SubCell"/>
</dbReference>
<dbReference type="PROSITE" id="PS50918">
    <property type="entry name" value="WWE"/>
    <property type="match status" value="1"/>
</dbReference>
<organism evidence="16 17">
    <name type="scientific">Oryzias javanicus</name>
    <name type="common">Javanese ricefish</name>
    <name type="synonym">Aplocheilus javanicus</name>
    <dbReference type="NCBI Taxonomy" id="123683"/>
    <lineage>
        <taxon>Eukaryota</taxon>
        <taxon>Metazoa</taxon>
        <taxon>Chordata</taxon>
        <taxon>Craniata</taxon>
        <taxon>Vertebrata</taxon>
        <taxon>Euteleostomi</taxon>
        <taxon>Actinopterygii</taxon>
        <taxon>Neopterygii</taxon>
        <taxon>Teleostei</taxon>
        <taxon>Neoteleostei</taxon>
        <taxon>Acanthomorphata</taxon>
        <taxon>Ovalentaria</taxon>
        <taxon>Atherinomorphae</taxon>
        <taxon>Beloniformes</taxon>
        <taxon>Adrianichthyidae</taxon>
        <taxon>Oryziinae</taxon>
        <taxon>Oryzias</taxon>
    </lineage>
</organism>
<proteinExistence type="inferred from homology"/>
<dbReference type="EMBL" id="CM012442">
    <property type="protein sequence ID" value="RVE72255.1"/>
    <property type="molecule type" value="Genomic_DNA"/>
</dbReference>
<dbReference type="PANTHER" id="PTHR45740:SF6">
    <property type="entry name" value="PROTEIN MONO-ADP-RIBOSYLTRANSFERASE PARP12"/>
    <property type="match status" value="1"/>
</dbReference>
<evidence type="ECO:0000256" key="1">
    <source>
        <dbReference type="ARBA" id="ARBA00004123"/>
    </source>
</evidence>
<evidence type="ECO:0000256" key="9">
    <source>
        <dbReference type="ARBA" id="ARBA00023242"/>
    </source>
</evidence>
<dbReference type="PANTHER" id="PTHR45740">
    <property type="entry name" value="POLY [ADP-RIBOSE] POLYMERASE"/>
    <property type="match status" value="1"/>
</dbReference>
<keyword evidence="7 11" id="KW-0863">Zinc-finger</keyword>
<feature type="domain" description="C3H1-type" evidence="13">
    <location>
        <begin position="180"/>
        <end position="202"/>
    </location>
</feature>
<feature type="zinc finger region" description="C3H1-type" evidence="11">
    <location>
        <begin position="180"/>
        <end position="202"/>
    </location>
</feature>
<dbReference type="PROSITE" id="PS51059">
    <property type="entry name" value="PARP_CATALYTIC"/>
    <property type="match status" value="1"/>
</dbReference>
<comment type="subcellular location">
    <subcellularLocation>
        <location evidence="2">Cytoplasm</location>
    </subcellularLocation>
    <subcellularLocation>
        <location evidence="1">Nucleus</location>
    </subcellularLocation>
</comment>
<evidence type="ECO:0000313" key="16">
    <source>
        <dbReference type="EMBL" id="RVE72255.1"/>
    </source>
</evidence>
<evidence type="ECO:0000256" key="8">
    <source>
        <dbReference type="ARBA" id="ARBA00022833"/>
    </source>
</evidence>
<evidence type="ECO:0000256" key="4">
    <source>
        <dbReference type="ARBA" id="ARBA00022553"/>
    </source>
</evidence>
<gene>
    <name evidence="16" type="ORF">OJAV_G00060030</name>
</gene>
<dbReference type="InterPro" id="IPR012317">
    <property type="entry name" value="Poly(ADP-ribose)pol_cat_dom"/>
</dbReference>
<dbReference type="Pfam" id="PF25261">
    <property type="entry name" value="zf-CCCH_PARP12"/>
    <property type="match status" value="1"/>
</dbReference>
<sequence length="706" mass="79428">MTSDISKAITRLLSDHHGCLELQRLEQQLRRRRADSFSAAELRSALLDDGLLAVREGKRPAGRGQQLSPDSLLVLKTPLRLCQKKSGACARCERLHLCKYFVSGNCSFGHTCKNSHSLASPHNAALLQRFGLEELSQKQLFQLLLQNDPFLLPEVCFHYNVGDGPFGNCRFTTSCTKLHVCRHHLQGDCRFGSACKKAHVLDQHGRKLIQGLSPENATNLHKIYMNKFIIMNQQDVPVSAPAMRKLSISESAPQTRPDPPSASAGPPKAAVDAEGNEICLFFLRSHCSFKEKCARVHWHLPYRWQLLDADGATWKDLGNTEEVEQAYCDPTRDTSCKDRATRKQKSPASEEHVDFQTMTSGGSPVRRLSTASCVSKPPHFILTTQWLWFWRDESGAWQEYGKGVGGAGITSQTLEKMFLADRETGVPFTAKNFQYVLHFRDERGMYQQNLKTKTKREVRRRPRFVSARDVQTLLSSGSSNTSGSSMAENLPSHWDKNALPDFGFKLVTLSSSTPDYVSIERLFRTTMPASTINSIQRIQNPSLWRVFQWQREQMQVKNGGRLVDQRYLFHGTEEALIEAICEQNFDWRVCGVHGTAYGKGSYFARDASLSNKFSKPRLGVNKVMLVALVLVGDYTKGQSSYVRPPVKRGSRDLYDSCVDSESNPGIFVVFEKQQIYPEYIIKDSSVGGAREFILSDTQTPVEPNGL</sequence>
<feature type="domain" description="C3H1-type" evidence="13">
    <location>
        <begin position="97"/>
        <end position="119"/>
    </location>
</feature>
<dbReference type="GO" id="GO:0005737">
    <property type="term" value="C:cytoplasm"/>
    <property type="evidence" value="ECO:0007669"/>
    <property type="project" value="UniProtKB-SubCell"/>
</dbReference>
<dbReference type="CDD" id="cd01439">
    <property type="entry name" value="TCCD_inducible_PARP_like"/>
    <property type="match status" value="1"/>
</dbReference>
<keyword evidence="17" id="KW-1185">Reference proteome</keyword>
<keyword evidence="3" id="KW-0963">Cytoplasm</keyword>
<evidence type="ECO:0000256" key="7">
    <source>
        <dbReference type="ARBA" id="ARBA00022771"/>
    </source>
</evidence>
<dbReference type="Pfam" id="PF23466">
    <property type="entry name" value="WWE_4"/>
    <property type="match status" value="1"/>
</dbReference>
<dbReference type="InterPro" id="IPR000571">
    <property type="entry name" value="Znf_CCCH"/>
</dbReference>
<dbReference type="Gene3D" id="1.20.120.1350">
    <property type="entry name" value="Pneumovirus matrix protein 2 (M2), zinc-binding domain"/>
    <property type="match status" value="1"/>
</dbReference>
<dbReference type="SMART" id="SM00356">
    <property type="entry name" value="ZnF_C3H1"/>
    <property type="match status" value="3"/>
</dbReference>
<keyword evidence="9" id="KW-0539">Nucleus</keyword>
<dbReference type="Gene3D" id="3.30.720.50">
    <property type="match status" value="1"/>
</dbReference>
<dbReference type="Gene3D" id="3.90.228.10">
    <property type="match status" value="1"/>
</dbReference>
<evidence type="ECO:0000256" key="2">
    <source>
        <dbReference type="ARBA" id="ARBA00004496"/>
    </source>
</evidence>
<feature type="zinc finger region" description="C3H1-type" evidence="11">
    <location>
        <begin position="97"/>
        <end position="119"/>
    </location>
</feature>
<reference evidence="16 17" key="2">
    <citation type="submission" date="2019-01" db="EMBL/GenBank/DDBJ databases">
        <title>A chromosome length genome reference of the Java medaka (oryzias javanicus).</title>
        <authorList>
            <person name="Herpin A."/>
            <person name="Takehana Y."/>
            <person name="Naruse K."/>
            <person name="Ansai S."/>
            <person name="Kawaguchi M."/>
        </authorList>
    </citation>
    <scope>NUCLEOTIDE SEQUENCE [LARGE SCALE GENOMIC DNA]</scope>
    <source>
        <strain evidence="16">RS831</strain>
        <tissue evidence="16">Whole body</tissue>
    </source>
</reference>
<dbReference type="InterPro" id="IPR037197">
    <property type="entry name" value="WWE_dom_sf"/>
</dbReference>
<feature type="domain" description="PARP catalytic" evidence="15">
    <location>
        <begin position="490"/>
        <end position="705"/>
    </location>
</feature>
<evidence type="ECO:0000259" key="14">
    <source>
        <dbReference type="PROSITE" id="PS50918"/>
    </source>
</evidence>
<comment type="similarity">
    <text evidence="10">Belongs to the ARTD/PARP family.</text>
</comment>
<evidence type="ECO:0000259" key="15">
    <source>
        <dbReference type="PROSITE" id="PS51059"/>
    </source>
</evidence>
<dbReference type="Pfam" id="PF00644">
    <property type="entry name" value="PARP"/>
    <property type="match status" value="1"/>
</dbReference>
<evidence type="ECO:0000256" key="6">
    <source>
        <dbReference type="ARBA" id="ARBA00022737"/>
    </source>
</evidence>
<dbReference type="GO" id="GO:0003950">
    <property type="term" value="F:NAD+ poly-ADP-ribosyltransferase activity"/>
    <property type="evidence" value="ECO:0007669"/>
    <property type="project" value="InterPro"/>
</dbReference>
<dbReference type="Pfam" id="PF02825">
    <property type="entry name" value="WWE"/>
    <property type="match status" value="1"/>
</dbReference>
<dbReference type="SUPFAM" id="SSF56399">
    <property type="entry name" value="ADP-ribosylation"/>
    <property type="match status" value="1"/>
</dbReference>
<evidence type="ECO:0000256" key="12">
    <source>
        <dbReference type="SAM" id="MobiDB-lite"/>
    </source>
</evidence>
<name>A0A3S2PX89_ORYJA</name>
<evidence type="ECO:0000313" key="17">
    <source>
        <dbReference type="Proteomes" id="UP000283210"/>
    </source>
</evidence>
<dbReference type="Gene3D" id="3.30.1370.210">
    <property type="match status" value="1"/>
</dbReference>
<evidence type="ECO:0000259" key="13">
    <source>
        <dbReference type="PROSITE" id="PS50103"/>
    </source>
</evidence>
<feature type="zinc finger region" description="C3H1-type" evidence="11">
    <location>
        <begin position="273"/>
        <end position="300"/>
    </location>
</feature>
<dbReference type="OrthoDB" id="6133115at2759"/>
<feature type="region of interest" description="Disordered" evidence="12">
    <location>
        <begin position="248"/>
        <end position="269"/>
    </location>
</feature>
<keyword evidence="8 11" id="KW-0862">Zinc</keyword>
<keyword evidence="4" id="KW-0597">Phosphoprotein</keyword>
<evidence type="ECO:0000256" key="5">
    <source>
        <dbReference type="ARBA" id="ARBA00022723"/>
    </source>
</evidence>
<accession>A0A3S2PX89</accession>
<protein>
    <recommendedName>
        <fullName evidence="18">Poly [ADP-ribose] polymerase</fullName>
    </recommendedName>
</protein>
<feature type="domain" description="WWE" evidence="14">
    <location>
        <begin position="373"/>
        <end position="460"/>
    </location>
</feature>
<evidence type="ECO:0000256" key="11">
    <source>
        <dbReference type="PROSITE-ProRule" id="PRU00723"/>
    </source>
</evidence>
<dbReference type="PROSITE" id="PS50103">
    <property type="entry name" value="ZF_C3H1"/>
    <property type="match status" value="3"/>
</dbReference>
<keyword evidence="5 11" id="KW-0479">Metal-binding</keyword>
<evidence type="ECO:0008006" key="18">
    <source>
        <dbReference type="Google" id="ProtNLM"/>
    </source>
</evidence>
<evidence type="ECO:0000256" key="10">
    <source>
        <dbReference type="ARBA" id="ARBA00024347"/>
    </source>
</evidence>
<dbReference type="GO" id="GO:1990404">
    <property type="term" value="F:NAD+-protein mono-ADP-ribosyltransferase activity"/>
    <property type="evidence" value="ECO:0007669"/>
    <property type="project" value="TreeGrafter"/>
</dbReference>
<keyword evidence="6" id="KW-0677">Repeat</keyword>
<dbReference type="SUPFAM" id="SSF117839">
    <property type="entry name" value="WWE domain"/>
    <property type="match status" value="1"/>
</dbReference>
<feature type="domain" description="C3H1-type" evidence="13">
    <location>
        <begin position="273"/>
        <end position="300"/>
    </location>
</feature>
<dbReference type="GO" id="GO:0008270">
    <property type="term" value="F:zinc ion binding"/>
    <property type="evidence" value="ECO:0007669"/>
    <property type="project" value="UniProtKB-KW"/>
</dbReference>
<dbReference type="InterPro" id="IPR004170">
    <property type="entry name" value="WWE_dom"/>
</dbReference>